<accession>A0A2P2NM28</accession>
<dbReference type="AlphaFoldDB" id="A0A2P2NM28"/>
<dbReference type="EMBL" id="GGEC01063031">
    <property type="protein sequence ID" value="MBX43515.1"/>
    <property type="molecule type" value="Transcribed_RNA"/>
</dbReference>
<evidence type="ECO:0000313" key="1">
    <source>
        <dbReference type="EMBL" id="MBX43515.1"/>
    </source>
</evidence>
<name>A0A2P2NM28_RHIMU</name>
<reference evidence="1" key="1">
    <citation type="submission" date="2018-02" db="EMBL/GenBank/DDBJ databases">
        <title>Rhizophora mucronata_Transcriptome.</title>
        <authorList>
            <person name="Meera S.P."/>
            <person name="Sreeshan A."/>
            <person name="Augustine A."/>
        </authorList>
    </citation>
    <scope>NUCLEOTIDE SEQUENCE</scope>
    <source>
        <tissue evidence="1">Leaf</tissue>
    </source>
</reference>
<sequence>MLTVTFNYLSYFLLNADNLLICLQYLADILVRWALQ</sequence>
<protein>
    <submittedName>
        <fullName evidence="1">Uncharacterized protein</fullName>
    </submittedName>
</protein>
<proteinExistence type="predicted"/>
<organism evidence="1">
    <name type="scientific">Rhizophora mucronata</name>
    <name type="common">Asiatic mangrove</name>
    <dbReference type="NCBI Taxonomy" id="61149"/>
    <lineage>
        <taxon>Eukaryota</taxon>
        <taxon>Viridiplantae</taxon>
        <taxon>Streptophyta</taxon>
        <taxon>Embryophyta</taxon>
        <taxon>Tracheophyta</taxon>
        <taxon>Spermatophyta</taxon>
        <taxon>Magnoliopsida</taxon>
        <taxon>eudicotyledons</taxon>
        <taxon>Gunneridae</taxon>
        <taxon>Pentapetalae</taxon>
        <taxon>rosids</taxon>
        <taxon>fabids</taxon>
        <taxon>Malpighiales</taxon>
        <taxon>Rhizophoraceae</taxon>
        <taxon>Rhizophora</taxon>
    </lineage>
</organism>